<dbReference type="OrthoDB" id="7595944at2"/>
<dbReference type="RefSeq" id="WP_067681289.1">
    <property type="nucleotide sequence ID" value="NZ_CP016591.1"/>
</dbReference>
<gene>
    <name evidence="1" type="ORF">A6F68_02773</name>
</gene>
<protein>
    <submittedName>
        <fullName evidence="1">Uncharacterized protein</fullName>
    </submittedName>
</protein>
<dbReference type="KEGG" id="ado:A6F68_02773"/>
<dbReference type="Proteomes" id="UP000092932">
    <property type="component" value="Chromosome"/>
</dbReference>
<dbReference type="AlphaFoldDB" id="A0A1B2AGH7"/>
<dbReference type="EMBL" id="CP016591">
    <property type="protein sequence ID" value="ANY21263.1"/>
    <property type="molecule type" value="Genomic_DNA"/>
</dbReference>
<organism evidence="1 2">
    <name type="scientific">Tsuneonella dongtanensis</name>
    <dbReference type="NCBI Taxonomy" id="692370"/>
    <lineage>
        <taxon>Bacteria</taxon>
        <taxon>Pseudomonadati</taxon>
        <taxon>Pseudomonadota</taxon>
        <taxon>Alphaproteobacteria</taxon>
        <taxon>Sphingomonadales</taxon>
        <taxon>Erythrobacteraceae</taxon>
        <taxon>Tsuneonella</taxon>
    </lineage>
</organism>
<keyword evidence="2" id="KW-1185">Reference proteome</keyword>
<reference evidence="1 2" key="1">
    <citation type="submission" date="2016-07" db="EMBL/GenBank/DDBJ databases">
        <title>Complete genome sequence of Altererythrobacter dongtanensis KCTC 22672, a type strain with esterase isolated from tidal flat.</title>
        <authorList>
            <person name="Cheng H."/>
            <person name="Wu Y.-H."/>
            <person name="Zhou P."/>
            <person name="Huo Y.-Y."/>
            <person name="Wang C.-S."/>
            <person name="Xu X.-W."/>
        </authorList>
    </citation>
    <scope>NUCLEOTIDE SEQUENCE [LARGE SCALE GENOMIC DNA]</scope>
    <source>
        <strain evidence="1 2">KCTC 22672</strain>
    </source>
</reference>
<evidence type="ECO:0000313" key="2">
    <source>
        <dbReference type="Proteomes" id="UP000092932"/>
    </source>
</evidence>
<dbReference type="PATRIC" id="fig|692370.5.peg.2782"/>
<accession>A0A1B2AGH7</accession>
<sequence length="274" mass="32060">MSVVDEQILILCKTYPSPSEKYVETSCVAGMRENGALIRLFPVPFRLVSADKQFKKWQWVTAKIEKARKDHRPESYQIKIDTLDCSAEALPTRNSWAARRAALQSTPVFRTFTDIERERSANGTSLALLRPLKLVGLDIEPVKPADWTEEEIAKLLAEQRQGALFEEDKAELKTLRKLPFAFHYRYECVGAAGVIQQFRHKIVDWEAGALFWRCQREYGKDWERKFRQRLWDYMNTRDIIFLMGNIHRFQNQWLIVSLLYPPSELERTQGDLFA</sequence>
<evidence type="ECO:0000313" key="1">
    <source>
        <dbReference type="EMBL" id="ANY21263.1"/>
    </source>
</evidence>
<name>A0A1B2AGH7_9SPHN</name>
<proteinExistence type="predicted"/>
<dbReference type="STRING" id="692370.A6F68_02773"/>